<evidence type="ECO:0000256" key="1">
    <source>
        <dbReference type="ARBA" id="ARBA00000757"/>
    </source>
</evidence>
<dbReference type="EC" id="5.3.1.8" evidence="3 7"/>
<evidence type="ECO:0000259" key="10">
    <source>
        <dbReference type="Pfam" id="PF20511"/>
    </source>
</evidence>
<dbReference type="NCBIfam" id="TIGR00218">
    <property type="entry name" value="manA"/>
    <property type="match status" value="1"/>
</dbReference>
<accession>A0A5R9DX62</accession>
<comment type="similarity">
    <text evidence="2 7">Belongs to the mannose-6-phosphate isomerase type 1 family.</text>
</comment>
<feature type="domain" description="Mannose-6-phosphate isomerase cupin" evidence="11">
    <location>
        <begin position="237"/>
        <end position="314"/>
    </location>
</feature>
<evidence type="ECO:0000256" key="2">
    <source>
        <dbReference type="ARBA" id="ARBA00010772"/>
    </source>
</evidence>
<dbReference type="PANTHER" id="PTHR42742:SF3">
    <property type="entry name" value="FRUCTOKINASE"/>
    <property type="match status" value="1"/>
</dbReference>
<evidence type="ECO:0000256" key="6">
    <source>
        <dbReference type="ARBA" id="ARBA00023235"/>
    </source>
</evidence>
<keyword evidence="6 7" id="KW-0413">Isomerase</keyword>
<dbReference type="InterPro" id="IPR014628">
    <property type="entry name" value="Man6P_isomerase_Firm_short"/>
</dbReference>
<gene>
    <name evidence="12" type="primary">manA</name>
    <name evidence="12" type="ORF">FEZ33_06535</name>
</gene>
<protein>
    <recommendedName>
        <fullName evidence="3 7">Mannose-6-phosphate isomerase</fullName>
        <ecNumber evidence="3 7">5.3.1.8</ecNumber>
    </recommendedName>
</protein>
<dbReference type="Pfam" id="PF21621">
    <property type="entry name" value="MPI_cupin_dom"/>
    <property type="match status" value="1"/>
</dbReference>
<feature type="binding site" evidence="8">
    <location>
        <position position="97"/>
    </location>
    <ligand>
        <name>Zn(2+)</name>
        <dbReference type="ChEBI" id="CHEBI:29105"/>
    </ligand>
</feature>
<dbReference type="AlphaFoldDB" id="A0A5R9DX62"/>
<dbReference type="InterPro" id="IPR014710">
    <property type="entry name" value="RmlC-like_jellyroll"/>
</dbReference>
<organism evidence="12 13">
    <name type="scientific">Ruoffia tabacinasalis</name>
    <dbReference type="NCBI Taxonomy" id="87458"/>
    <lineage>
        <taxon>Bacteria</taxon>
        <taxon>Bacillati</taxon>
        <taxon>Bacillota</taxon>
        <taxon>Bacilli</taxon>
        <taxon>Lactobacillales</taxon>
        <taxon>Aerococcaceae</taxon>
        <taxon>Ruoffia</taxon>
    </lineage>
</organism>
<comment type="caution">
    <text evidence="12">The sequence shown here is derived from an EMBL/GenBank/DDBJ whole genome shotgun (WGS) entry which is preliminary data.</text>
</comment>
<dbReference type="GO" id="GO:0004476">
    <property type="term" value="F:mannose-6-phosphate isomerase activity"/>
    <property type="evidence" value="ECO:0007669"/>
    <property type="project" value="UniProtKB-UniRule"/>
</dbReference>
<dbReference type="PANTHER" id="PTHR42742">
    <property type="entry name" value="TRANSCRIPTIONAL REPRESSOR MPRA"/>
    <property type="match status" value="1"/>
</dbReference>
<dbReference type="EMBL" id="VBSP01000019">
    <property type="protein sequence ID" value="TLQ41195.1"/>
    <property type="molecule type" value="Genomic_DNA"/>
</dbReference>
<dbReference type="Gene3D" id="2.60.120.10">
    <property type="entry name" value="Jelly Rolls"/>
    <property type="match status" value="2"/>
</dbReference>
<comment type="cofactor">
    <cofactor evidence="8">
        <name>Zn(2+)</name>
        <dbReference type="ChEBI" id="CHEBI:29105"/>
    </cofactor>
    <text evidence="8">Binds 1 zinc ion per subunit.</text>
</comment>
<feature type="binding site" evidence="8">
    <location>
        <position position="171"/>
    </location>
    <ligand>
        <name>Zn(2+)</name>
        <dbReference type="ChEBI" id="CHEBI:29105"/>
    </ligand>
</feature>
<dbReference type="InterPro" id="IPR049071">
    <property type="entry name" value="MPI_cupin_dom"/>
</dbReference>
<dbReference type="InterPro" id="IPR011051">
    <property type="entry name" value="RmlC_Cupin_sf"/>
</dbReference>
<dbReference type="CDD" id="cd07010">
    <property type="entry name" value="cupin_PMI_type_I_N_bac"/>
    <property type="match status" value="1"/>
</dbReference>
<dbReference type="SUPFAM" id="SSF51182">
    <property type="entry name" value="RmlC-like cupins"/>
    <property type="match status" value="1"/>
</dbReference>
<dbReference type="GO" id="GO:0008270">
    <property type="term" value="F:zinc ion binding"/>
    <property type="evidence" value="ECO:0007669"/>
    <property type="project" value="UniProtKB-UniRule"/>
</dbReference>
<name>A0A5R9DX62_9LACT</name>
<dbReference type="InterPro" id="IPR046457">
    <property type="entry name" value="PMI_typeI_cat"/>
</dbReference>
<dbReference type="InterPro" id="IPR001250">
    <property type="entry name" value="Man6P_Isoase-1"/>
</dbReference>
<evidence type="ECO:0000256" key="5">
    <source>
        <dbReference type="ARBA" id="ARBA00022833"/>
    </source>
</evidence>
<comment type="catalytic activity">
    <reaction evidence="1 7">
        <text>D-mannose 6-phosphate = D-fructose 6-phosphate</text>
        <dbReference type="Rhea" id="RHEA:12356"/>
        <dbReference type="ChEBI" id="CHEBI:58735"/>
        <dbReference type="ChEBI" id="CHEBI:61527"/>
        <dbReference type="EC" id="5.3.1.8"/>
    </reaction>
</comment>
<evidence type="ECO:0000256" key="9">
    <source>
        <dbReference type="PIRSR" id="PIRSR036894-2"/>
    </source>
</evidence>
<evidence type="ECO:0000256" key="4">
    <source>
        <dbReference type="ARBA" id="ARBA00022723"/>
    </source>
</evidence>
<evidence type="ECO:0000256" key="7">
    <source>
        <dbReference type="PIRNR" id="PIRNR036894"/>
    </source>
</evidence>
<dbReference type="PIRSF" id="PIRSF036894">
    <property type="entry name" value="PMI_Firm_short"/>
    <property type="match status" value="1"/>
</dbReference>
<feature type="binding site" evidence="8">
    <location>
        <position position="114"/>
    </location>
    <ligand>
        <name>Zn(2+)</name>
        <dbReference type="ChEBI" id="CHEBI:29105"/>
    </ligand>
</feature>
<proteinExistence type="inferred from homology"/>
<dbReference type="OrthoDB" id="9808275at2"/>
<reference evidence="12 13" key="1">
    <citation type="submission" date="2019-05" db="EMBL/GenBank/DDBJ databases">
        <title>The metagenome of a microbial culture collection derived from dairy environment covers the genomic content of the human microbiome.</title>
        <authorList>
            <person name="Roder T."/>
            <person name="Wuthrich D."/>
            <person name="Sattari Z."/>
            <person name="Von Ah U."/>
            <person name="Bar C."/>
            <person name="Ronchi F."/>
            <person name="Macpherson A.J."/>
            <person name="Ganal-Vonarburg S.C."/>
            <person name="Bruggmann R."/>
            <person name="Vergeres G."/>
        </authorList>
    </citation>
    <scope>NUCLEOTIDE SEQUENCE [LARGE SCALE GENOMIC DNA]</scope>
    <source>
        <strain evidence="12 13">FAM 24227</strain>
    </source>
</reference>
<dbReference type="GO" id="GO:0005975">
    <property type="term" value="P:carbohydrate metabolic process"/>
    <property type="evidence" value="ECO:0007669"/>
    <property type="project" value="UniProtKB-UniRule"/>
</dbReference>
<sequence length="317" mass="35673">MEPIFLKPVLQEKIWGGNKLESEFNFDLPSDRIGEAWSISAHPNGVSTIESPDEFKGMAFDQFYEEHREFFGELNDDVFPLLVKILDAKEDLSVQVHPDDIYGKEHEGELGKTECWYIIDAEPGAQIVYGHNAESKEEFQQLVEEGRWDELLRRVPVTPGEFYYVPHGTIHAIGGGVMILETQQSSDTTYRVYDYDRTDNQGKQRNLHIQQSIDVSLIPHQDPEQVADVSQQEGGAITHFLTNDYFKVFKWDATGDLEIPVSNAVYLATVIEGSGELIVNGKTYPLTKGDSFVTPASATEIQIKGNNLTLIASNPVY</sequence>
<dbReference type="RefSeq" id="WP_138404598.1">
    <property type="nucleotide sequence ID" value="NZ_VBSP01000019.1"/>
</dbReference>
<evidence type="ECO:0000256" key="8">
    <source>
        <dbReference type="PIRSR" id="PIRSR036894-1"/>
    </source>
</evidence>
<feature type="active site" evidence="9">
    <location>
        <position position="191"/>
    </location>
</feature>
<feature type="domain" description="Phosphomannose isomerase type I catalytic" evidence="10">
    <location>
        <begin position="5"/>
        <end position="115"/>
    </location>
</feature>
<evidence type="ECO:0000259" key="11">
    <source>
        <dbReference type="Pfam" id="PF21621"/>
    </source>
</evidence>
<dbReference type="Proteomes" id="UP000306420">
    <property type="component" value="Unassembled WGS sequence"/>
</dbReference>
<evidence type="ECO:0000313" key="12">
    <source>
        <dbReference type="EMBL" id="TLQ41195.1"/>
    </source>
</evidence>
<evidence type="ECO:0000256" key="3">
    <source>
        <dbReference type="ARBA" id="ARBA00011956"/>
    </source>
</evidence>
<evidence type="ECO:0000313" key="13">
    <source>
        <dbReference type="Proteomes" id="UP000306420"/>
    </source>
</evidence>
<keyword evidence="5 7" id="KW-0862">Zinc</keyword>
<keyword evidence="4 7" id="KW-0479">Metal-binding</keyword>
<dbReference type="Pfam" id="PF20511">
    <property type="entry name" value="PMI_typeI_cat"/>
    <property type="match status" value="1"/>
</dbReference>
<dbReference type="InterPro" id="IPR051804">
    <property type="entry name" value="Carb_Metab_Reg_Kinase/Isom"/>
</dbReference>